<dbReference type="EMBL" id="OZ023720">
    <property type="protein sequence ID" value="CAK9869407.1"/>
    <property type="molecule type" value="Genomic_DNA"/>
</dbReference>
<proteinExistence type="predicted"/>
<sequence length="128" mass="15196">MDDEDFQQEIQDDPHTQPEVAETIEKVLAIRYGQHMEWLGNRRQLWGHTERQGHSHGIKHWHDSDPHHLFMIDLVTATNSEEEATPSAERMEVTEHENLEVDHGELRHWKGQIKYYDRRQQLELVLAA</sequence>
<dbReference type="Proteomes" id="UP001497522">
    <property type="component" value="Chromosome 19"/>
</dbReference>
<accession>A0ABP1B2V6</accession>
<name>A0ABP1B2V6_9BRYO</name>
<feature type="region of interest" description="Disordered" evidence="1">
    <location>
        <begin position="1"/>
        <end position="20"/>
    </location>
</feature>
<evidence type="ECO:0000256" key="1">
    <source>
        <dbReference type="SAM" id="MobiDB-lite"/>
    </source>
</evidence>
<feature type="compositionally biased region" description="Acidic residues" evidence="1">
    <location>
        <begin position="1"/>
        <end position="11"/>
    </location>
</feature>
<keyword evidence="3" id="KW-1185">Reference proteome</keyword>
<gene>
    <name evidence="2" type="ORF">CSSPJE1EN2_LOCUS12165</name>
</gene>
<evidence type="ECO:0000313" key="2">
    <source>
        <dbReference type="EMBL" id="CAK9869407.1"/>
    </source>
</evidence>
<evidence type="ECO:0000313" key="3">
    <source>
        <dbReference type="Proteomes" id="UP001497522"/>
    </source>
</evidence>
<protein>
    <submittedName>
        <fullName evidence="2">Uncharacterized protein</fullName>
    </submittedName>
</protein>
<reference evidence="2" key="1">
    <citation type="submission" date="2024-03" db="EMBL/GenBank/DDBJ databases">
        <authorList>
            <consortium name="ELIXIR-Norway"/>
            <consortium name="Elixir Norway"/>
        </authorList>
    </citation>
    <scope>NUCLEOTIDE SEQUENCE</scope>
</reference>
<organism evidence="2 3">
    <name type="scientific">Sphagnum jensenii</name>
    <dbReference type="NCBI Taxonomy" id="128206"/>
    <lineage>
        <taxon>Eukaryota</taxon>
        <taxon>Viridiplantae</taxon>
        <taxon>Streptophyta</taxon>
        <taxon>Embryophyta</taxon>
        <taxon>Bryophyta</taxon>
        <taxon>Sphagnophytina</taxon>
        <taxon>Sphagnopsida</taxon>
        <taxon>Sphagnales</taxon>
        <taxon>Sphagnaceae</taxon>
        <taxon>Sphagnum</taxon>
    </lineage>
</organism>